<reference evidence="12" key="2">
    <citation type="submission" date="2025-09" db="UniProtKB">
        <authorList>
            <consortium name="Ensembl"/>
        </authorList>
    </citation>
    <scope>IDENTIFICATION</scope>
</reference>
<dbReference type="OMA" id="DTFRWHE"/>
<protein>
    <submittedName>
        <fullName evidence="12">Hydroxycarboxylic acid receptor 1</fullName>
    </submittedName>
</protein>
<evidence type="ECO:0000259" key="11">
    <source>
        <dbReference type="PROSITE" id="PS50262"/>
    </source>
</evidence>
<feature type="transmembrane region" description="Helical" evidence="10">
    <location>
        <begin position="167"/>
        <end position="186"/>
    </location>
</feature>
<evidence type="ECO:0000313" key="12">
    <source>
        <dbReference type="Ensembl" id="ENSACIP00000002223.1"/>
    </source>
</evidence>
<feature type="domain" description="G-protein coupled receptors family 1 profile" evidence="11">
    <location>
        <begin position="107"/>
        <end position="342"/>
    </location>
</feature>
<dbReference type="PRINTS" id="PR00237">
    <property type="entry name" value="GPCRRHODOPSN"/>
</dbReference>
<dbReference type="PROSITE" id="PS00237">
    <property type="entry name" value="G_PROTEIN_RECEP_F1_1"/>
    <property type="match status" value="1"/>
</dbReference>
<proteinExistence type="inferred from homology"/>
<dbReference type="AlphaFoldDB" id="A0A3Q0QVZ4"/>
<dbReference type="GeneTree" id="ENSGT01140000282516"/>
<evidence type="ECO:0000256" key="4">
    <source>
        <dbReference type="ARBA" id="ARBA00023040"/>
    </source>
</evidence>
<feature type="transmembrane region" description="Helical" evidence="10">
    <location>
        <begin position="207"/>
        <end position="229"/>
    </location>
</feature>
<feature type="transmembrane region" description="Helical" evidence="10">
    <location>
        <begin position="48"/>
        <end position="70"/>
    </location>
</feature>
<keyword evidence="2 8" id="KW-0812">Transmembrane</keyword>
<sequence>MQYNLEDILSVIASFFFSMTKSPNAQLMHNMISWPWVKGPVFLIFMDLRFCCLIFCDPSVWFLIFCFHLSMQQGSTQLKMHCSFNGTLLISVLPPLLMTEFILGVIGNGLALWIFCFHLRPWKSSTVLLFNLAMADFLLNIVLPLRATYYMSGIKWKFGSTFCNICLFMLALNRSGSTFFLMAIALDRYMRVVHPHHPINSLSVSKAIIGALGLWLVTTSMTAHVFSLAHDNTTFCESFTVDTKSHGNLSWHKFAFLFSFYMPLLVILYCTFCIVSRLRRTQLAQHAKIKKALYFIIVVVVLFIICFLPSNITQLLIWNLTVVFYITISLTYLNSALDPVVYYFSSPLFKNICRKALHLPQTETAESTEKKTRETASQSISQL</sequence>
<evidence type="ECO:0000256" key="2">
    <source>
        <dbReference type="ARBA" id="ARBA00022692"/>
    </source>
</evidence>
<dbReference type="GO" id="GO:0004930">
    <property type="term" value="F:G protein-coupled receptor activity"/>
    <property type="evidence" value="ECO:0007669"/>
    <property type="project" value="UniProtKB-KW"/>
</dbReference>
<keyword evidence="3 10" id="KW-1133">Transmembrane helix</keyword>
<dbReference type="GO" id="GO:0005886">
    <property type="term" value="C:plasma membrane"/>
    <property type="evidence" value="ECO:0007669"/>
    <property type="project" value="TreeGrafter"/>
</dbReference>
<feature type="transmembrane region" description="Helical" evidence="10">
    <location>
        <begin position="90"/>
        <end position="115"/>
    </location>
</feature>
<dbReference type="InterPro" id="IPR000276">
    <property type="entry name" value="GPCR_Rhodpsn"/>
</dbReference>
<evidence type="ECO:0000256" key="8">
    <source>
        <dbReference type="RuleBase" id="RU000688"/>
    </source>
</evidence>
<dbReference type="InterPro" id="IPR017452">
    <property type="entry name" value="GPCR_Rhodpsn_7TM"/>
</dbReference>
<dbReference type="Pfam" id="PF00001">
    <property type="entry name" value="7tm_1"/>
    <property type="match status" value="1"/>
</dbReference>
<dbReference type="PANTHER" id="PTHR46048:SF6">
    <property type="entry name" value="HYDROXYCARBOXYLIC ACID RECEPTOR 2"/>
    <property type="match status" value="1"/>
</dbReference>
<keyword evidence="13" id="KW-1185">Reference proteome</keyword>
<dbReference type="SUPFAM" id="SSF81321">
    <property type="entry name" value="Family A G protein-coupled receptor-like"/>
    <property type="match status" value="1"/>
</dbReference>
<feature type="transmembrane region" description="Helical" evidence="10">
    <location>
        <begin position="127"/>
        <end position="147"/>
    </location>
</feature>
<evidence type="ECO:0000256" key="6">
    <source>
        <dbReference type="ARBA" id="ARBA00023170"/>
    </source>
</evidence>
<feature type="region of interest" description="Disordered" evidence="9">
    <location>
        <begin position="364"/>
        <end position="383"/>
    </location>
</feature>
<accession>A0A3Q0QVZ4</accession>
<keyword evidence="7 8" id="KW-0807">Transducer</keyword>
<feature type="transmembrane region" description="Helical" evidence="10">
    <location>
        <begin position="322"/>
        <end position="345"/>
    </location>
</feature>
<dbReference type="PANTHER" id="PTHR46048">
    <property type="entry name" value="HYDROXYCARBOXYLIC ACID RECEPTOR 2"/>
    <property type="match status" value="1"/>
</dbReference>
<evidence type="ECO:0000256" key="9">
    <source>
        <dbReference type="SAM" id="MobiDB-lite"/>
    </source>
</evidence>
<comment type="subcellular location">
    <subcellularLocation>
        <location evidence="1">Membrane</location>
        <topology evidence="1">Multi-pass membrane protein</topology>
    </subcellularLocation>
</comment>
<evidence type="ECO:0000313" key="13">
    <source>
        <dbReference type="Proteomes" id="UP000261340"/>
    </source>
</evidence>
<organism evidence="12 13">
    <name type="scientific">Amphilophus citrinellus</name>
    <name type="common">Midas cichlid</name>
    <name type="synonym">Cichlasoma citrinellum</name>
    <dbReference type="NCBI Taxonomy" id="61819"/>
    <lineage>
        <taxon>Eukaryota</taxon>
        <taxon>Metazoa</taxon>
        <taxon>Chordata</taxon>
        <taxon>Craniata</taxon>
        <taxon>Vertebrata</taxon>
        <taxon>Euteleostomi</taxon>
        <taxon>Actinopterygii</taxon>
        <taxon>Neopterygii</taxon>
        <taxon>Teleostei</taxon>
        <taxon>Neoteleostei</taxon>
        <taxon>Acanthomorphata</taxon>
        <taxon>Ovalentaria</taxon>
        <taxon>Cichlomorphae</taxon>
        <taxon>Cichliformes</taxon>
        <taxon>Cichlidae</taxon>
        <taxon>New World cichlids</taxon>
        <taxon>Cichlasomatinae</taxon>
        <taxon>Heroini</taxon>
        <taxon>Amphilophus</taxon>
    </lineage>
</organism>
<evidence type="ECO:0000256" key="10">
    <source>
        <dbReference type="SAM" id="Phobius"/>
    </source>
</evidence>
<feature type="transmembrane region" description="Helical" evidence="10">
    <location>
        <begin position="249"/>
        <end position="272"/>
    </location>
</feature>
<reference evidence="12" key="1">
    <citation type="submission" date="2025-08" db="UniProtKB">
        <authorList>
            <consortium name="Ensembl"/>
        </authorList>
    </citation>
    <scope>IDENTIFICATION</scope>
</reference>
<keyword evidence="5 10" id="KW-0472">Membrane</keyword>
<dbReference type="Ensembl" id="ENSACIT00000002304.1">
    <property type="protein sequence ID" value="ENSACIP00000002223.1"/>
    <property type="gene ID" value="ENSACIG00000001807.1"/>
</dbReference>
<keyword evidence="6 8" id="KW-0675">Receptor</keyword>
<comment type="similarity">
    <text evidence="8">Belongs to the G-protein coupled receptor 1 family.</text>
</comment>
<keyword evidence="4 8" id="KW-0297">G-protein coupled receptor</keyword>
<feature type="transmembrane region" description="Helical" evidence="10">
    <location>
        <begin position="292"/>
        <end position="310"/>
    </location>
</feature>
<evidence type="ECO:0000256" key="3">
    <source>
        <dbReference type="ARBA" id="ARBA00022989"/>
    </source>
</evidence>
<dbReference type="PROSITE" id="PS50262">
    <property type="entry name" value="G_PROTEIN_RECEP_F1_2"/>
    <property type="match status" value="1"/>
</dbReference>
<evidence type="ECO:0000256" key="7">
    <source>
        <dbReference type="ARBA" id="ARBA00023224"/>
    </source>
</evidence>
<name>A0A3Q0QVZ4_AMPCI</name>
<evidence type="ECO:0000256" key="5">
    <source>
        <dbReference type="ARBA" id="ARBA00023136"/>
    </source>
</evidence>
<evidence type="ECO:0000256" key="1">
    <source>
        <dbReference type="ARBA" id="ARBA00004141"/>
    </source>
</evidence>
<dbReference type="InterPro" id="IPR051893">
    <property type="entry name" value="HCARs"/>
</dbReference>
<dbReference type="Gene3D" id="1.20.1070.10">
    <property type="entry name" value="Rhodopsin 7-helix transmembrane proteins"/>
    <property type="match status" value="1"/>
</dbReference>
<dbReference type="Proteomes" id="UP000261340">
    <property type="component" value="Unplaced"/>
</dbReference>